<reference evidence="1" key="2">
    <citation type="journal article" date="2023" name="IMA Fungus">
        <title>Comparative genomic study of the Penicillium genus elucidates a diverse pangenome and 15 lateral gene transfer events.</title>
        <authorList>
            <person name="Petersen C."/>
            <person name="Sorensen T."/>
            <person name="Nielsen M.R."/>
            <person name="Sondergaard T.E."/>
            <person name="Sorensen J.L."/>
            <person name="Fitzpatrick D.A."/>
            <person name="Frisvad J.C."/>
            <person name="Nielsen K.L."/>
        </authorList>
    </citation>
    <scope>NUCLEOTIDE SEQUENCE</scope>
    <source>
        <strain evidence="1">IBT 21917</strain>
    </source>
</reference>
<protein>
    <submittedName>
        <fullName evidence="1">Uncharacterized protein</fullName>
    </submittedName>
</protein>
<organism evidence="1 2">
    <name type="scientific">Penicillium capsulatum</name>
    <dbReference type="NCBI Taxonomy" id="69766"/>
    <lineage>
        <taxon>Eukaryota</taxon>
        <taxon>Fungi</taxon>
        <taxon>Dikarya</taxon>
        <taxon>Ascomycota</taxon>
        <taxon>Pezizomycotina</taxon>
        <taxon>Eurotiomycetes</taxon>
        <taxon>Eurotiomycetidae</taxon>
        <taxon>Eurotiales</taxon>
        <taxon>Aspergillaceae</taxon>
        <taxon>Penicillium</taxon>
    </lineage>
</organism>
<reference evidence="1" key="1">
    <citation type="submission" date="2022-11" db="EMBL/GenBank/DDBJ databases">
        <authorList>
            <person name="Petersen C."/>
        </authorList>
    </citation>
    <scope>NUCLEOTIDE SEQUENCE</scope>
    <source>
        <strain evidence="1">IBT 21917</strain>
    </source>
</reference>
<accession>A0A9W9IS65</accession>
<gene>
    <name evidence="1" type="ORF">N7492_000904</name>
</gene>
<sequence>MTRDGHLQTQMETVFCTLPQPKSSPTVRWILSRSKVLLQQRNIQGETPLDVLPAKLEGSRTTRHFNALTEDISDHFAGFPGTAVDCLIFVNGVTEVTDIDWLRLNYGCTCGQCISGFLSPRMRFALECQADIWSDFLREDIEDGESWLEDNRTFLTFLPRRVQNNLKTNKSMRNGLMNLCNHISTCLQGHMVPNEPNVEMVLRNASEWSPVSKSFLQRGGSVGAVATMLFQRAMESDELAGDPLHMESFEKEVQQLPECRNDHEFGFVSGMWIYESVALVDHQVRGLFKVY</sequence>
<keyword evidence="2" id="KW-1185">Reference proteome</keyword>
<name>A0A9W9IS65_9EURO</name>
<comment type="caution">
    <text evidence="1">The sequence shown here is derived from an EMBL/GenBank/DDBJ whole genome shotgun (WGS) entry which is preliminary data.</text>
</comment>
<evidence type="ECO:0000313" key="2">
    <source>
        <dbReference type="Proteomes" id="UP001146351"/>
    </source>
</evidence>
<dbReference type="OrthoDB" id="508139at2759"/>
<dbReference type="EMBL" id="JAPQKO010000001">
    <property type="protein sequence ID" value="KAJ5183288.1"/>
    <property type="molecule type" value="Genomic_DNA"/>
</dbReference>
<dbReference type="AlphaFoldDB" id="A0A9W9IS65"/>
<dbReference type="Proteomes" id="UP001146351">
    <property type="component" value="Unassembled WGS sequence"/>
</dbReference>
<evidence type="ECO:0000313" key="1">
    <source>
        <dbReference type="EMBL" id="KAJ5183288.1"/>
    </source>
</evidence>
<proteinExistence type="predicted"/>